<dbReference type="Proteomes" id="UP001159428">
    <property type="component" value="Unassembled WGS sequence"/>
</dbReference>
<keyword evidence="2" id="KW-1185">Reference proteome</keyword>
<name>A0AAU9XBA6_9CNID</name>
<accession>A0AAU9XBA6</accession>
<dbReference type="AlphaFoldDB" id="A0AAU9XBA6"/>
<reference evidence="1 2" key="1">
    <citation type="submission" date="2022-05" db="EMBL/GenBank/DDBJ databases">
        <authorList>
            <consortium name="Genoscope - CEA"/>
            <person name="William W."/>
        </authorList>
    </citation>
    <scope>NUCLEOTIDE SEQUENCE [LARGE SCALE GENOMIC DNA]</scope>
</reference>
<gene>
    <name evidence="1" type="ORF">PMEA_00020078</name>
</gene>
<evidence type="ECO:0000313" key="2">
    <source>
        <dbReference type="Proteomes" id="UP001159428"/>
    </source>
</evidence>
<proteinExistence type="predicted"/>
<organism evidence="1 2">
    <name type="scientific">Pocillopora meandrina</name>
    <dbReference type="NCBI Taxonomy" id="46732"/>
    <lineage>
        <taxon>Eukaryota</taxon>
        <taxon>Metazoa</taxon>
        <taxon>Cnidaria</taxon>
        <taxon>Anthozoa</taxon>
        <taxon>Hexacorallia</taxon>
        <taxon>Scleractinia</taxon>
        <taxon>Astrocoeniina</taxon>
        <taxon>Pocilloporidae</taxon>
        <taxon>Pocillopora</taxon>
    </lineage>
</organism>
<evidence type="ECO:0000313" key="1">
    <source>
        <dbReference type="EMBL" id="CAH3142328.1"/>
    </source>
</evidence>
<dbReference type="EMBL" id="CALNXJ010000036">
    <property type="protein sequence ID" value="CAH3142328.1"/>
    <property type="molecule type" value="Genomic_DNA"/>
</dbReference>
<sequence>MIGLYQPPRPLGKLLLDLETVQGFECLIKQPTRLDINGTTTTATLIDILLTNQPDLFIKGGVFYTALSDHMLIYGTIKEKSRKHSRKIIHFRS</sequence>
<evidence type="ECO:0008006" key="3">
    <source>
        <dbReference type="Google" id="ProtNLM"/>
    </source>
</evidence>
<comment type="caution">
    <text evidence="1">The sequence shown here is derived from an EMBL/GenBank/DDBJ whole genome shotgun (WGS) entry which is preliminary data.</text>
</comment>
<protein>
    <recommendedName>
        <fullName evidence="3">Endonuclease/exonuclease/phosphatase domain-containing protein</fullName>
    </recommendedName>
</protein>